<dbReference type="InterPro" id="IPR007594">
    <property type="entry name" value="RFT1"/>
</dbReference>
<dbReference type="STRING" id="36022.A0A061ATD6"/>
<keyword evidence="13" id="KW-1185">Reference proteome</keyword>
<feature type="transmembrane region" description="Helical" evidence="10">
    <location>
        <begin position="367"/>
        <end position="387"/>
    </location>
</feature>
<feature type="transmembrane region" description="Helical" evidence="10">
    <location>
        <begin position="219"/>
        <end position="241"/>
    </location>
</feature>
<evidence type="ECO:0000256" key="6">
    <source>
        <dbReference type="ARBA" id="ARBA00022989"/>
    </source>
</evidence>
<accession>A0A061ATD6</accession>
<evidence type="ECO:0000256" key="8">
    <source>
        <dbReference type="ARBA" id="ARBA00044793"/>
    </source>
</evidence>
<feature type="transmembrane region" description="Helical" evidence="10">
    <location>
        <begin position="403"/>
        <end position="422"/>
    </location>
</feature>
<dbReference type="EMBL" id="LK052890">
    <property type="protein sequence ID" value="CDR40852.1"/>
    <property type="molecule type" value="Genomic_DNA"/>
</dbReference>
<reference evidence="11" key="1">
    <citation type="journal article" date="2014" name="Genome Announc.">
        <title>Genome sequence of the yeast Cyberlindnera fabianii (Hansenula fabianii).</title>
        <authorList>
            <person name="Freel K.C."/>
            <person name="Sarilar V."/>
            <person name="Neuveglise C."/>
            <person name="Devillers H."/>
            <person name="Friedrich A."/>
            <person name="Schacherer J."/>
        </authorList>
    </citation>
    <scope>NUCLEOTIDE SEQUENCE</scope>
    <source>
        <strain evidence="11">YJS4271</strain>
    </source>
</reference>
<evidence type="ECO:0000256" key="3">
    <source>
        <dbReference type="ARBA" id="ARBA00010288"/>
    </source>
</evidence>
<keyword evidence="6 10" id="KW-1133">Transmembrane helix</keyword>
<comment type="pathway">
    <text evidence="2">Protein modification; protein glycosylation.</text>
</comment>
<proteinExistence type="inferred from homology"/>
<feature type="transmembrane region" description="Helical" evidence="10">
    <location>
        <begin position="460"/>
        <end position="484"/>
    </location>
</feature>
<evidence type="ECO:0000256" key="4">
    <source>
        <dbReference type="ARBA" id="ARBA00022692"/>
    </source>
</evidence>
<feature type="transmembrane region" description="Helical" evidence="10">
    <location>
        <begin position="530"/>
        <end position="546"/>
    </location>
</feature>
<dbReference type="OMA" id="WPGKLFG"/>
<protein>
    <recommendedName>
        <fullName evidence="8 10">Man(5)GlcNAc(2)-PP-dolichol translocation protein RFT1</fullName>
    </recommendedName>
</protein>
<dbReference type="PANTHER" id="PTHR13117">
    <property type="entry name" value="ENDOPLASMIC RETICULUM MULTISPAN TRANSMEMBRANE PROTEIN-RELATED"/>
    <property type="match status" value="1"/>
</dbReference>
<reference evidence="13" key="2">
    <citation type="journal article" date="2017" name="Genome Announc.">
        <title>Genome sequences of Cyberlindnera fabianii 65, Pichia kudriavzevii 129, and Saccharomyces cerevisiae 131 isolated from fermented masau fruits in Zimbabwe.</title>
        <authorList>
            <person name="van Rijswijck I.M.H."/>
            <person name="Derks M.F.L."/>
            <person name="Abee T."/>
            <person name="de Ridder D."/>
            <person name="Smid E.J."/>
        </authorList>
    </citation>
    <scope>NUCLEOTIDE SEQUENCE [LARGE SCALE GENOMIC DNA]</scope>
    <source>
        <strain evidence="13">65</strain>
    </source>
</reference>
<feature type="transmembrane region" description="Helical" evidence="10">
    <location>
        <begin position="505"/>
        <end position="524"/>
    </location>
</feature>
<evidence type="ECO:0000256" key="9">
    <source>
        <dbReference type="ARBA" id="ARBA00045912"/>
    </source>
</evidence>
<keyword evidence="5 10" id="KW-0256">Endoplasmic reticulum</keyword>
<feature type="transmembrane region" description="Helical" evidence="10">
    <location>
        <begin position="193"/>
        <end position="213"/>
    </location>
</feature>
<dbReference type="Proteomes" id="UP000189513">
    <property type="component" value="Unassembled WGS sequence"/>
</dbReference>
<evidence type="ECO:0000256" key="1">
    <source>
        <dbReference type="ARBA" id="ARBA00004477"/>
    </source>
</evidence>
<evidence type="ECO:0000256" key="2">
    <source>
        <dbReference type="ARBA" id="ARBA00004922"/>
    </source>
</evidence>
<evidence type="ECO:0000313" key="12">
    <source>
        <dbReference type="EMBL" id="ONH67902.1"/>
    </source>
</evidence>
<feature type="transmembrane region" description="Helical" evidence="10">
    <location>
        <begin position="26"/>
        <end position="49"/>
    </location>
</feature>
<reference evidence="12" key="3">
    <citation type="submission" date="2017-01" db="EMBL/GenBank/DDBJ databases">
        <authorList>
            <person name="Mah S.A."/>
            <person name="Swanson W.J."/>
            <person name="Moy G.W."/>
            <person name="Vacquier V.D."/>
        </authorList>
    </citation>
    <scope>NUCLEOTIDE SEQUENCE [LARGE SCALE GENOMIC DNA]</scope>
    <source>
        <strain evidence="12">65</strain>
    </source>
</reference>
<feature type="transmembrane region" description="Helical" evidence="10">
    <location>
        <begin position="434"/>
        <end position="454"/>
    </location>
</feature>
<dbReference type="EMBL" id="MPUK01000003">
    <property type="protein sequence ID" value="ONH67902.1"/>
    <property type="molecule type" value="Genomic_DNA"/>
</dbReference>
<keyword evidence="10" id="KW-0813">Transport</keyword>
<dbReference type="OrthoDB" id="9979195at2759"/>
<dbReference type="GO" id="GO:0005789">
    <property type="term" value="C:endoplasmic reticulum membrane"/>
    <property type="evidence" value="ECO:0007669"/>
    <property type="project" value="UniProtKB-SubCell"/>
</dbReference>
<evidence type="ECO:0000256" key="10">
    <source>
        <dbReference type="RuleBase" id="RU365067"/>
    </source>
</evidence>
<dbReference type="VEuPathDB" id="FungiDB:BON22_2045"/>
<dbReference type="AlphaFoldDB" id="A0A061ATD6"/>
<comment type="similarity">
    <text evidence="3 10">Belongs to the RFT1 family.</text>
</comment>
<evidence type="ECO:0000313" key="13">
    <source>
        <dbReference type="Proteomes" id="UP000189513"/>
    </source>
</evidence>
<dbReference type="PANTHER" id="PTHR13117:SF5">
    <property type="entry name" value="PROTEIN RFT1 HOMOLOG"/>
    <property type="match status" value="1"/>
</dbReference>
<feature type="transmembrane region" description="Helical" evidence="10">
    <location>
        <begin position="156"/>
        <end position="181"/>
    </location>
</feature>
<evidence type="ECO:0000256" key="5">
    <source>
        <dbReference type="ARBA" id="ARBA00022824"/>
    </source>
</evidence>
<comment type="function">
    <text evidence="9 10">Intramembrane glycolipid transporter that operates in the biosynthetic pathway of dolichol-linked oligosaccharides, the glycan precursors employed in protein asparagine (N)-glycosylation. The sequential addition of sugars to dolichol pyrophosphate produces dolichol-linked oligosaccharides containing fourteen sugars, including two GlcNAcs, nine mannoses and three glucoses. Once assembled, the oligosaccharide is transferred from the lipid to nascent proteins by oligosaccharyltransferases. The assembly of dolichol-linked oligosaccharides begins on the cytosolic side of the endoplasmic reticulum membrane and finishes in its lumen. RFT1 could mediate the translocation of the cytosolically oriented intermediate DolPP-GlcNAc2Man5, produced by ALG11, into the ER lumen where dolichol-linked oligosaccharides assembly continues. However, the intramembrane lipid transporter activity could not be confirmed in vitro.</text>
</comment>
<dbReference type="Pfam" id="PF04506">
    <property type="entry name" value="Rft-1"/>
    <property type="match status" value="1"/>
</dbReference>
<dbReference type="GO" id="GO:0034203">
    <property type="term" value="P:glycolipid translocation"/>
    <property type="evidence" value="ECO:0007669"/>
    <property type="project" value="TreeGrafter"/>
</dbReference>
<keyword evidence="7 10" id="KW-0472">Membrane</keyword>
<comment type="subcellular location">
    <subcellularLocation>
        <location evidence="1 10">Endoplasmic reticulum membrane</location>
        <topology evidence="1 10">Multi-pass membrane protein</topology>
    </subcellularLocation>
</comment>
<dbReference type="GO" id="GO:0006488">
    <property type="term" value="P:dolichol-linked oligosaccharide biosynthetic process"/>
    <property type="evidence" value="ECO:0007669"/>
    <property type="project" value="InterPro"/>
</dbReference>
<organism evidence="11">
    <name type="scientific">Cyberlindnera fabianii</name>
    <name type="common">Yeast</name>
    <name type="synonym">Hansenula fabianii</name>
    <dbReference type="NCBI Taxonomy" id="36022"/>
    <lineage>
        <taxon>Eukaryota</taxon>
        <taxon>Fungi</taxon>
        <taxon>Dikarya</taxon>
        <taxon>Ascomycota</taxon>
        <taxon>Saccharomycotina</taxon>
        <taxon>Saccharomycetes</taxon>
        <taxon>Phaffomycetales</taxon>
        <taxon>Phaffomycetaceae</taxon>
        <taxon>Cyberlindnera</taxon>
    </lineage>
</organism>
<feature type="transmembrane region" description="Helical" evidence="10">
    <location>
        <begin position="124"/>
        <end position="144"/>
    </location>
</feature>
<evidence type="ECO:0000313" key="11">
    <source>
        <dbReference type="EMBL" id="CDR40852.1"/>
    </source>
</evidence>
<evidence type="ECO:0000256" key="7">
    <source>
        <dbReference type="ARBA" id="ARBA00023136"/>
    </source>
</evidence>
<gene>
    <name evidence="12" type="ORF">BON22_2045</name>
    <name evidence="11" type="ORF">CYFA0S_05e05182g</name>
</gene>
<name>A0A061ATD6_CYBFA</name>
<sequence>MSKIPSLTESTLVDELLSKSAKGVPFLLLGQFVTKLSTFILNQILIAYISPKSFGMNYFLEFLMGSSLFFSREAIRLSAQRIKDPDHTDQITTEKKKEETISKYNHHKIFEGTRFATLQSIINLAYIPVMIGLPMTTLLFSWQYPHISDVFRHMHHFHMAIFCSWLAVIVELLSEPFYVLAQFNLDYQKRTQFETLALIVSCIVNFGVVYWFVEQDVDGIPILAFALGKLCHSVILLLAYYRDFINYKDSHAKLNQLNLLPTKIYKSETNYYYFDPDAKSHFYRAFFNISLKHLLTEGDKLMINSICSIEEIGIYSLISNYGSMLARLVFSPLEEGLRNFLTRLLLSVKSSKNIQYSADILKKITSFYIYLSLIIVIFGPLNSGYLIQRLVGNNWSNQVSDTIPWYMMYLPLLAFNGILEAVHQSTASGSEVVSYTYFMIVFSVIFLGSSYVAIAKLHLSLLGLIMSNMLNMALRIVYCHGFIAKFFKKHGVNFSLVSWDSNMKSITFVAGIIWLIDMLLFGFTRNLFELFGNCVLALALVGFIVYKEKALIMAFAKRQLFD</sequence>
<keyword evidence="4 10" id="KW-0812">Transmembrane</keyword>